<evidence type="ECO:0000256" key="1">
    <source>
        <dbReference type="ARBA" id="ARBA00004571"/>
    </source>
</evidence>
<evidence type="ECO:0000256" key="3">
    <source>
        <dbReference type="ARBA" id="ARBA00022452"/>
    </source>
</evidence>
<evidence type="ECO:0000256" key="6">
    <source>
        <dbReference type="ARBA" id="ARBA00023136"/>
    </source>
</evidence>
<dbReference type="SUPFAM" id="SSF56935">
    <property type="entry name" value="Porins"/>
    <property type="match status" value="1"/>
</dbReference>
<keyword evidence="3" id="KW-1134">Transmembrane beta strand</keyword>
<sequence length="564" mass="60515">MYLTDVQHKSIVGKEKNLLLSPTTNLLIVMKRTTLLTVVCFLFIQSVIAGGLLTNANQSAQYMRMLSRNASTDLDAVYFNPAGVMEMANGFHFGFHSQTLFQTRTITTTAPLNNQEFVGNLEIPVFPTAFAVYKKDNWAFSFGLGPNAGGGSVVFDEGIPSFEGKIATQVNGQLVPALAGLAAFGYEVQPGYGAAIEFEGRSVFWGIQLGATTKLSEAVSVYGGVRVLPSINTYTGGISNIQLKVNGSMTNAEQFLLGASTSVGAAATNAANAAAGMQPLIDNGAGGYTLDQVEQGGYISAAERTQIEQGLMGLGATQAQIDAMQITQIQGTFSAGATVLNATANELEENSALLKDQEVDTKQTGTGFTPILGVNISPSDKLNIGLKYEFQTALKLTNDTKVDDTGMFPDKAESRSDIPAILSVGVNYKPSKKWLTSVSFINYFDKGVDWGNNIYGQERIIESGLWELSAGVQYSITDRFALSVGGMQSTTGVSEQYQSDFSYSNSSNSMAFGLQWKATDQLTLDAGVLYTTYKDEDKSFGTYTETYDKENLGLAIGLSYSIFK</sequence>
<comment type="similarity">
    <text evidence="2">Belongs to the OmpP1/FadL family.</text>
</comment>
<dbReference type="InterPro" id="IPR005017">
    <property type="entry name" value="OMPP1/FadL/TodX"/>
</dbReference>
<evidence type="ECO:0000313" key="10">
    <source>
        <dbReference type="Proteomes" id="UP000036958"/>
    </source>
</evidence>
<dbReference type="STRING" id="1409788.NC99_46200"/>
<name>A0A0L8V2S3_9BACT</name>
<dbReference type="Proteomes" id="UP000036958">
    <property type="component" value="Unassembled WGS sequence"/>
</dbReference>
<accession>A0A0L8V2S3</accession>
<gene>
    <name evidence="9" type="ORF">NC99_46200</name>
</gene>
<keyword evidence="4 8" id="KW-0812">Transmembrane</keyword>
<proteinExistence type="inferred from homology"/>
<dbReference type="PANTHER" id="PTHR35093">
    <property type="entry name" value="OUTER MEMBRANE PROTEIN NMB0088-RELATED"/>
    <property type="match status" value="1"/>
</dbReference>
<protein>
    <submittedName>
        <fullName evidence="9">Uncharacterized protein</fullName>
    </submittedName>
</protein>
<organism evidence="9 10">
    <name type="scientific">Sunxiuqinia dokdonensis</name>
    <dbReference type="NCBI Taxonomy" id="1409788"/>
    <lineage>
        <taxon>Bacteria</taxon>
        <taxon>Pseudomonadati</taxon>
        <taxon>Bacteroidota</taxon>
        <taxon>Bacteroidia</taxon>
        <taxon>Marinilabiliales</taxon>
        <taxon>Prolixibacteraceae</taxon>
        <taxon>Sunxiuqinia</taxon>
    </lineage>
</organism>
<dbReference type="Pfam" id="PF03349">
    <property type="entry name" value="Toluene_X"/>
    <property type="match status" value="1"/>
</dbReference>
<dbReference type="AlphaFoldDB" id="A0A0L8V2S3"/>
<dbReference type="GO" id="GO:0015483">
    <property type="term" value="F:long-chain fatty acid transporting porin activity"/>
    <property type="evidence" value="ECO:0007669"/>
    <property type="project" value="TreeGrafter"/>
</dbReference>
<evidence type="ECO:0000313" key="9">
    <source>
        <dbReference type="EMBL" id="KOH42532.1"/>
    </source>
</evidence>
<keyword evidence="6 8" id="KW-0472">Membrane</keyword>
<evidence type="ECO:0000256" key="2">
    <source>
        <dbReference type="ARBA" id="ARBA00008163"/>
    </source>
</evidence>
<comment type="caution">
    <text evidence="9">The sequence shown here is derived from an EMBL/GenBank/DDBJ whole genome shotgun (WGS) entry which is preliminary data.</text>
</comment>
<comment type="subcellular location">
    <subcellularLocation>
        <location evidence="1">Cell outer membrane</location>
        <topology evidence="1">Multi-pass membrane protein</topology>
    </subcellularLocation>
</comment>
<keyword evidence="8" id="KW-1133">Transmembrane helix</keyword>
<dbReference type="PANTHER" id="PTHR35093:SF8">
    <property type="entry name" value="OUTER MEMBRANE PROTEIN NMB0088-RELATED"/>
    <property type="match status" value="1"/>
</dbReference>
<reference evidence="10" key="1">
    <citation type="submission" date="2015-07" db="EMBL/GenBank/DDBJ databases">
        <title>Genome sequencing of Sunxiuqinia dokdonensis strain SK.</title>
        <authorList>
            <person name="Ahn S."/>
            <person name="Kim B.-C."/>
        </authorList>
    </citation>
    <scope>NUCLEOTIDE SEQUENCE [LARGE SCALE GENOMIC DNA]</scope>
    <source>
        <strain evidence="10">SK</strain>
    </source>
</reference>
<feature type="transmembrane region" description="Helical" evidence="8">
    <location>
        <begin position="35"/>
        <end position="56"/>
    </location>
</feature>
<dbReference type="Gene3D" id="2.40.160.60">
    <property type="entry name" value="Outer membrane protein transport protein (OMPP1/FadL/TodX)"/>
    <property type="match status" value="1"/>
</dbReference>
<keyword evidence="10" id="KW-1185">Reference proteome</keyword>
<dbReference type="GO" id="GO:0009279">
    <property type="term" value="C:cell outer membrane"/>
    <property type="evidence" value="ECO:0007669"/>
    <property type="project" value="UniProtKB-SubCell"/>
</dbReference>
<dbReference type="EMBL" id="LGIA01000224">
    <property type="protein sequence ID" value="KOH42532.1"/>
    <property type="molecule type" value="Genomic_DNA"/>
</dbReference>
<evidence type="ECO:0000256" key="8">
    <source>
        <dbReference type="SAM" id="Phobius"/>
    </source>
</evidence>
<evidence type="ECO:0000256" key="7">
    <source>
        <dbReference type="ARBA" id="ARBA00023237"/>
    </source>
</evidence>
<evidence type="ECO:0000256" key="5">
    <source>
        <dbReference type="ARBA" id="ARBA00022729"/>
    </source>
</evidence>
<keyword evidence="7" id="KW-0998">Cell outer membrane</keyword>
<keyword evidence="5" id="KW-0732">Signal</keyword>
<evidence type="ECO:0000256" key="4">
    <source>
        <dbReference type="ARBA" id="ARBA00022692"/>
    </source>
</evidence>